<proteinExistence type="predicted"/>
<keyword evidence="2" id="KW-1185">Reference proteome</keyword>
<dbReference type="Proteomes" id="UP001320420">
    <property type="component" value="Unassembled WGS sequence"/>
</dbReference>
<organism evidence="1 2">
    <name type="scientific">Diatrype stigma</name>
    <dbReference type="NCBI Taxonomy" id="117547"/>
    <lineage>
        <taxon>Eukaryota</taxon>
        <taxon>Fungi</taxon>
        <taxon>Dikarya</taxon>
        <taxon>Ascomycota</taxon>
        <taxon>Pezizomycotina</taxon>
        <taxon>Sordariomycetes</taxon>
        <taxon>Xylariomycetidae</taxon>
        <taxon>Xylariales</taxon>
        <taxon>Diatrypaceae</taxon>
        <taxon>Diatrype</taxon>
    </lineage>
</organism>
<evidence type="ECO:0000313" key="2">
    <source>
        <dbReference type="Proteomes" id="UP001320420"/>
    </source>
</evidence>
<protein>
    <submittedName>
        <fullName evidence="1">Uncharacterized protein</fullName>
    </submittedName>
</protein>
<reference evidence="1 2" key="1">
    <citation type="submission" date="2024-02" db="EMBL/GenBank/DDBJ databases">
        <title>De novo assembly and annotation of 12 fungi associated with fruit tree decline syndrome in Ontario, Canada.</title>
        <authorList>
            <person name="Sulman M."/>
            <person name="Ellouze W."/>
            <person name="Ilyukhin E."/>
        </authorList>
    </citation>
    <scope>NUCLEOTIDE SEQUENCE [LARGE SCALE GENOMIC DNA]</scope>
    <source>
        <strain evidence="1 2">M11/M66-122</strain>
    </source>
</reference>
<dbReference type="AlphaFoldDB" id="A0AAN9UAP1"/>
<sequence>MDFAGIPTDPFKVIYEDSNKYEGLESYRIRPELPQQDQGRYPEYRIRNDKVGQEFRKRIVKLVADMRRGYEMNYSLAVIHSRWIEGQDADYSLALLLNVHEIMRFEEHPTELYSFMDDIFYPCFAKEFVDKEGGVCPIKMVVAVAAESDEGPKPTVVDWIFQATFQGETAEFLEIRSEPSWREFFTSWYRRVISEDNAHTSLNM</sequence>
<dbReference type="EMBL" id="JAKJXP020000115">
    <property type="protein sequence ID" value="KAK7744789.1"/>
    <property type="molecule type" value="Genomic_DNA"/>
</dbReference>
<name>A0AAN9UAP1_9PEZI</name>
<evidence type="ECO:0000313" key="1">
    <source>
        <dbReference type="EMBL" id="KAK7744789.1"/>
    </source>
</evidence>
<comment type="caution">
    <text evidence="1">The sequence shown here is derived from an EMBL/GenBank/DDBJ whole genome shotgun (WGS) entry which is preliminary data.</text>
</comment>
<gene>
    <name evidence="1" type="ORF">SLS62_010022</name>
</gene>
<accession>A0AAN9UAP1</accession>